<evidence type="ECO:0000313" key="1">
    <source>
        <dbReference type="EMBL" id="ETP16344.1"/>
    </source>
</evidence>
<dbReference type="OrthoDB" id="6780107at2759"/>
<comment type="caution">
    <text evidence="1">The sequence shown here is derived from an EMBL/GenBank/DDBJ whole genome shotgun (WGS) entry which is preliminary data.</text>
</comment>
<sequence>MASCMLNHEGIKKKWWPEAVNTAGESSIGSPYLATVTTPYEIFIIIRSRVCHTDDATDSEEAGARKKMVVASYKVGTKLQKLTQESPNVHDQLLTIYDGGQAM</sequence>
<organism evidence="1 2">
    <name type="scientific">Phytophthora nicotianae CJ01A1</name>
    <dbReference type="NCBI Taxonomy" id="1317063"/>
    <lineage>
        <taxon>Eukaryota</taxon>
        <taxon>Sar</taxon>
        <taxon>Stramenopiles</taxon>
        <taxon>Oomycota</taxon>
        <taxon>Peronosporomycetes</taxon>
        <taxon>Peronosporales</taxon>
        <taxon>Peronosporaceae</taxon>
        <taxon>Phytophthora</taxon>
    </lineage>
</organism>
<dbReference type="EMBL" id="ANIX01001823">
    <property type="protein sequence ID" value="ETP16344.1"/>
    <property type="molecule type" value="Genomic_DNA"/>
</dbReference>
<dbReference type="AlphaFoldDB" id="W2X364"/>
<reference evidence="1 2" key="1">
    <citation type="submission" date="2013-11" db="EMBL/GenBank/DDBJ databases">
        <title>The Genome Sequence of Phytophthora parasitica CJ01A1.</title>
        <authorList>
            <consortium name="The Broad Institute Genomics Platform"/>
            <person name="Russ C."/>
            <person name="Tyler B."/>
            <person name="Panabieres F."/>
            <person name="Shan W."/>
            <person name="Tripathy S."/>
            <person name="Grunwald N."/>
            <person name="Machado M."/>
            <person name="Johnson C.S."/>
            <person name="Walker B."/>
            <person name="Young S.K."/>
            <person name="Zeng Q."/>
            <person name="Gargeya S."/>
            <person name="Fitzgerald M."/>
            <person name="Haas B."/>
            <person name="Abouelleil A."/>
            <person name="Allen A.W."/>
            <person name="Alvarado L."/>
            <person name="Arachchi H.M."/>
            <person name="Berlin A.M."/>
            <person name="Chapman S.B."/>
            <person name="Gainer-Dewar J."/>
            <person name="Goldberg J."/>
            <person name="Griggs A."/>
            <person name="Gujja S."/>
            <person name="Hansen M."/>
            <person name="Howarth C."/>
            <person name="Imamovic A."/>
            <person name="Ireland A."/>
            <person name="Larimer J."/>
            <person name="McCowan C."/>
            <person name="Murphy C."/>
            <person name="Pearson M."/>
            <person name="Poon T.W."/>
            <person name="Priest M."/>
            <person name="Roberts A."/>
            <person name="Saif S."/>
            <person name="Shea T."/>
            <person name="Sisk P."/>
            <person name="Sykes S."/>
            <person name="Wortman J."/>
            <person name="Nusbaum C."/>
            <person name="Birren B."/>
        </authorList>
    </citation>
    <scope>NUCLEOTIDE SEQUENCE [LARGE SCALE GENOMIC DNA]</scope>
    <source>
        <strain evidence="1 2">CJ01A1</strain>
    </source>
</reference>
<protein>
    <submittedName>
        <fullName evidence="1">Uncharacterized protein</fullName>
    </submittedName>
</protein>
<gene>
    <name evidence="1" type="ORF">F441_09032</name>
</gene>
<proteinExistence type="predicted"/>
<dbReference type="Proteomes" id="UP000018958">
    <property type="component" value="Unassembled WGS sequence"/>
</dbReference>
<accession>W2X364</accession>
<evidence type="ECO:0000313" key="2">
    <source>
        <dbReference type="Proteomes" id="UP000018958"/>
    </source>
</evidence>
<name>W2X364_PHYNI</name>